<organism evidence="3 4">
    <name type="scientific">Actinidia rufa</name>
    <dbReference type="NCBI Taxonomy" id="165716"/>
    <lineage>
        <taxon>Eukaryota</taxon>
        <taxon>Viridiplantae</taxon>
        <taxon>Streptophyta</taxon>
        <taxon>Embryophyta</taxon>
        <taxon>Tracheophyta</taxon>
        <taxon>Spermatophyta</taxon>
        <taxon>Magnoliopsida</taxon>
        <taxon>eudicotyledons</taxon>
        <taxon>Gunneridae</taxon>
        <taxon>Pentapetalae</taxon>
        <taxon>asterids</taxon>
        <taxon>Ericales</taxon>
        <taxon>Actinidiaceae</taxon>
        <taxon>Actinidia</taxon>
    </lineage>
</organism>
<keyword evidence="4" id="KW-1185">Reference proteome</keyword>
<gene>
    <name evidence="3" type="ORF">Acr_14g0004850</name>
</gene>
<dbReference type="InterPro" id="IPR008906">
    <property type="entry name" value="HATC_C_dom"/>
</dbReference>
<feature type="domain" description="hAT-like transposase RNase-H fold" evidence="2">
    <location>
        <begin position="1"/>
        <end position="53"/>
    </location>
</feature>
<sequence length="253" mass="29133">MARKMKEKFDKYWGNIDKVNMMLLVAVVLDPRFKLKYVKYCYNSIYPSQKAQMRWKLISQILVLGRSRSSEVHFQGTWKKKKNVDSKSEVDKYLEETIEKDTDDFEILGWWKINSSKYRILSQIARDVLAIPVSTVASESAFSTGGRVLDQFRSSLTPKLVECLICTQDWLRASLIPIDVEESLDELQELESVITEDEENVCGVSNASILRSWISLFIFIANPMIEGLRLLDEMVVDLAELVADDMLSRLLCV</sequence>
<dbReference type="EMBL" id="BJWL01000014">
    <property type="protein sequence ID" value="GFZ00850.1"/>
    <property type="molecule type" value="Genomic_DNA"/>
</dbReference>
<protein>
    <recommendedName>
        <fullName evidence="5">Zinc finger BED domain-containing protein RICESLEEPER 2-like</fullName>
    </recommendedName>
</protein>
<dbReference type="Pfam" id="PF05699">
    <property type="entry name" value="Dimer_Tnp_hAT"/>
    <property type="match status" value="1"/>
</dbReference>
<comment type="caution">
    <text evidence="3">The sequence shown here is derived from an EMBL/GenBank/DDBJ whole genome shotgun (WGS) entry which is preliminary data.</text>
</comment>
<dbReference type="GO" id="GO:0046983">
    <property type="term" value="F:protein dimerization activity"/>
    <property type="evidence" value="ECO:0007669"/>
    <property type="project" value="InterPro"/>
</dbReference>
<dbReference type="Proteomes" id="UP000585474">
    <property type="component" value="Unassembled WGS sequence"/>
</dbReference>
<dbReference type="OrthoDB" id="1301613at2759"/>
<evidence type="ECO:0008006" key="5">
    <source>
        <dbReference type="Google" id="ProtNLM"/>
    </source>
</evidence>
<dbReference type="InterPro" id="IPR025525">
    <property type="entry name" value="hAT-like_transposase_RNase-H"/>
</dbReference>
<name>A0A7J0FRQ2_9ERIC</name>
<dbReference type="Pfam" id="PF14372">
    <property type="entry name" value="hAT-like_RNase-H"/>
    <property type="match status" value="1"/>
</dbReference>
<dbReference type="PANTHER" id="PTHR23272">
    <property type="entry name" value="BED FINGER-RELATED"/>
    <property type="match status" value="1"/>
</dbReference>
<reference evidence="3 4" key="1">
    <citation type="submission" date="2019-07" db="EMBL/GenBank/DDBJ databases">
        <title>De Novo Assembly of kiwifruit Actinidia rufa.</title>
        <authorList>
            <person name="Sugita-Konishi S."/>
            <person name="Sato K."/>
            <person name="Mori E."/>
            <person name="Abe Y."/>
            <person name="Kisaki G."/>
            <person name="Hamano K."/>
            <person name="Suezawa K."/>
            <person name="Otani M."/>
            <person name="Fukuda T."/>
            <person name="Manabe T."/>
            <person name="Gomi K."/>
            <person name="Tabuchi M."/>
            <person name="Akimitsu K."/>
            <person name="Kataoka I."/>
        </authorList>
    </citation>
    <scope>NUCLEOTIDE SEQUENCE [LARGE SCALE GENOMIC DNA]</scope>
    <source>
        <strain evidence="4">cv. Fuchu</strain>
    </source>
</reference>
<feature type="domain" description="HAT C-terminal dimerisation" evidence="1">
    <location>
        <begin position="89"/>
        <end position="171"/>
    </location>
</feature>
<evidence type="ECO:0000313" key="3">
    <source>
        <dbReference type="EMBL" id="GFZ00850.1"/>
    </source>
</evidence>
<dbReference type="SUPFAM" id="SSF53098">
    <property type="entry name" value="Ribonuclease H-like"/>
    <property type="match status" value="1"/>
</dbReference>
<dbReference type="AlphaFoldDB" id="A0A7J0FRQ2"/>
<dbReference type="InterPro" id="IPR012337">
    <property type="entry name" value="RNaseH-like_sf"/>
</dbReference>
<accession>A0A7J0FRQ2</accession>
<dbReference type="GO" id="GO:0003677">
    <property type="term" value="F:DNA binding"/>
    <property type="evidence" value="ECO:0007669"/>
    <property type="project" value="InterPro"/>
</dbReference>
<evidence type="ECO:0000313" key="4">
    <source>
        <dbReference type="Proteomes" id="UP000585474"/>
    </source>
</evidence>
<evidence type="ECO:0000259" key="1">
    <source>
        <dbReference type="Pfam" id="PF05699"/>
    </source>
</evidence>
<dbReference type="PANTHER" id="PTHR23272:SF161">
    <property type="entry name" value="ZINC FINGER BED DOMAIN-CONTAINING PROTEIN RICESLEEPER 1-LIKE"/>
    <property type="match status" value="1"/>
</dbReference>
<evidence type="ECO:0000259" key="2">
    <source>
        <dbReference type="Pfam" id="PF14372"/>
    </source>
</evidence>
<proteinExistence type="predicted"/>